<evidence type="ECO:0000256" key="1">
    <source>
        <dbReference type="SAM" id="MobiDB-lite"/>
    </source>
</evidence>
<dbReference type="AlphaFoldDB" id="A0A438FQM5"/>
<proteinExistence type="predicted"/>
<reference evidence="2 3" key="1">
    <citation type="journal article" date="2018" name="PLoS Genet.">
        <title>Population sequencing reveals clonal diversity and ancestral inbreeding in the grapevine cultivar Chardonnay.</title>
        <authorList>
            <person name="Roach M.J."/>
            <person name="Johnson D.L."/>
            <person name="Bohlmann J."/>
            <person name="van Vuuren H.J."/>
            <person name="Jones S.J."/>
            <person name="Pretorius I.S."/>
            <person name="Schmidt S.A."/>
            <person name="Borneman A.R."/>
        </authorList>
    </citation>
    <scope>NUCLEOTIDE SEQUENCE [LARGE SCALE GENOMIC DNA]</scope>
    <source>
        <strain evidence="3">cv. Chardonnay</strain>
        <tissue evidence="2">Leaf</tissue>
    </source>
</reference>
<organism evidence="2 3">
    <name type="scientific">Vitis vinifera</name>
    <name type="common">Grape</name>
    <dbReference type="NCBI Taxonomy" id="29760"/>
    <lineage>
        <taxon>Eukaryota</taxon>
        <taxon>Viridiplantae</taxon>
        <taxon>Streptophyta</taxon>
        <taxon>Embryophyta</taxon>
        <taxon>Tracheophyta</taxon>
        <taxon>Spermatophyta</taxon>
        <taxon>Magnoliopsida</taxon>
        <taxon>eudicotyledons</taxon>
        <taxon>Gunneridae</taxon>
        <taxon>Pentapetalae</taxon>
        <taxon>rosids</taxon>
        <taxon>Vitales</taxon>
        <taxon>Vitaceae</taxon>
        <taxon>Viteae</taxon>
        <taxon>Vitis</taxon>
    </lineage>
</organism>
<feature type="compositionally biased region" description="Polar residues" evidence="1">
    <location>
        <begin position="209"/>
        <end position="219"/>
    </location>
</feature>
<sequence length="252" mass="28897">MGQQFVIVDQFIVAMASIQEALTMPQAPPYLLHVQFEVIPPTTVQTKVPEDTHTCIDHIEQRIRQFRISNSSIVWDDFDSISVVSLSTKFKMPDIARYTDVGYPYIHLRLYITIMRAHGLDESQMITMFPLFLSGIAQHVSRREMESLRRRSDESISSISCWRGKIVEIVDRPSERDQIQMILRSLRLWSDSSLIDAKGKKSVGRQRSDVGTITSTSQRPLGHHQLVSQPIGAYPSYSPHQYNSWARPQSHD</sequence>
<dbReference type="Proteomes" id="UP000288805">
    <property type="component" value="Unassembled WGS sequence"/>
</dbReference>
<gene>
    <name evidence="2" type="ORF">CK203_064469</name>
</gene>
<name>A0A438FQM5_VITVI</name>
<evidence type="ECO:0000313" key="2">
    <source>
        <dbReference type="EMBL" id="RVW62254.1"/>
    </source>
</evidence>
<feature type="region of interest" description="Disordered" evidence="1">
    <location>
        <begin position="200"/>
        <end position="222"/>
    </location>
</feature>
<accession>A0A438FQM5</accession>
<comment type="caution">
    <text evidence="2">The sequence shown here is derived from an EMBL/GenBank/DDBJ whole genome shotgun (WGS) entry which is preliminary data.</text>
</comment>
<evidence type="ECO:0000313" key="3">
    <source>
        <dbReference type="Proteomes" id="UP000288805"/>
    </source>
</evidence>
<protein>
    <submittedName>
        <fullName evidence="2">Uncharacterized protein</fullName>
    </submittedName>
</protein>
<dbReference type="EMBL" id="QGNW01000780">
    <property type="protein sequence ID" value="RVW62254.1"/>
    <property type="molecule type" value="Genomic_DNA"/>
</dbReference>